<comment type="similarity">
    <text evidence="1">Belongs to the 4-hydroxybenzoyl-CoA thioesterase family.</text>
</comment>
<organism evidence="3 4">
    <name type="scientific">Dactylococcopsis salina (strain PCC 8305)</name>
    <name type="common">Myxobactron salinum</name>
    <dbReference type="NCBI Taxonomy" id="13035"/>
    <lineage>
        <taxon>Bacteria</taxon>
        <taxon>Bacillati</taxon>
        <taxon>Cyanobacteriota</taxon>
        <taxon>Cyanophyceae</taxon>
        <taxon>Nodosilineales</taxon>
        <taxon>Cymatolegaceae</taxon>
        <taxon>Dactylococcopsis</taxon>
    </lineage>
</organism>
<dbReference type="STRING" id="13035.Dacsa_1892"/>
<name>K9YUE1_DACS8</name>
<evidence type="ECO:0000256" key="2">
    <source>
        <dbReference type="ARBA" id="ARBA00022801"/>
    </source>
</evidence>
<evidence type="ECO:0000313" key="3">
    <source>
        <dbReference type="EMBL" id="AFZ50546.1"/>
    </source>
</evidence>
<dbReference type="GO" id="GO:0047617">
    <property type="term" value="F:fatty acyl-CoA hydrolase activity"/>
    <property type="evidence" value="ECO:0007669"/>
    <property type="project" value="TreeGrafter"/>
</dbReference>
<keyword evidence="4" id="KW-1185">Reference proteome</keyword>
<dbReference type="Gene3D" id="3.10.129.10">
    <property type="entry name" value="Hotdog Thioesterase"/>
    <property type="match status" value="1"/>
</dbReference>
<evidence type="ECO:0000313" key="4">
    <source>
        <dbReference type="Proteomes" id="UP000010482"/>
    </source>
</evidence>
<dbReference type="NCBIfam" id="TIGR00051">
    <property type="entry name" value="YbgC/FadM family acyl-CoA thioesterase"/>
    <property type="match status" value="1"/>
</dbReference>
<dbReference type="PANTHER" id="PTHR31793">
    <property type="entry name" value="4-HYDROXYBENZOYL-COA THIOESTERASE FAMILY MEMBER"/>
    <property type="match status" value="1"/>
</dbReference>
<dbReference type="KEGG" id="dsl:Dacsa_1892"/>
<dbReference type="PANTHER" id="PTHR31793:SF37">
    <property type="entry name" value="ACYL-COA THIOESTER HYDROLASE YBGC"/>
    <property type="match status" value="1"/>
</dbReference>
<sequence>MAQFDHPSQIPPSDAIEPDHSLHASTDNWFEYGIRVYPHHTDYMGVVWHGTYIHWLEEARIEYLRSLGLDYSELVALGCDLPVVDLSLRYHSPLRLGNDAIIRTRMNEMSGVRMHWDYQVQSLDRETKYLTAQVTLVAVDREQGKIMRSLPPTVKDILVKLQN</sequence>
<dbReference type="InterPro" id="IPR029069">
    <property type="entry name" value="HotDog_dom_sf"/>
</dbReference>
<dbReference type="InterPro" id="IPR050563">
    <property type="entry name" value="4-hydroxybenzoyl-CoA_TE"/>
</dbReference>
<accession>K9YUE1</accession>
<evidence type="ECO:0000256" key="1">
    <source>
        <dbReference type="ARBA" id="ARBA00005953"/>
    </source>
</evidence>
<dbReference type="RefSeq" id="WP_015229543.1">
    <property type="nucleotide sequence ID" value="NC_019780.1"/>
</dbReference>
<dbReference type="PATRIC" id="fig|13035.3.peg.2152"/>
<reference evidence="3" key="1">
    <citation type="submission" date="2012-04" db="EMBL/GenBank/DDBJ databases">
        <title>Finished genome of Dactylococcopsis salina PCC 8305.</title>
        <authorList>
            <consortium name="US DOE Joint Genome Institute"/>
            <person name="Gugger M."/>
            <person name="Coursin T."/>
            <person name="Rippka R."/>
            <person name="Tandeau De Marsac N."/>
            <person name="Huntemann M."/>
            <person name="Wei C.-L."/>
            <person name="Han J."/>
            <person name="Detter J.C."/>
            <person name="Han C."/>
            <person name="Tapia R."/>
            <person name="Daligault H."/>
            <person name="Chen A."/>
            <person name="Krypides N."/>
            <person name="Mavromatis K."/>
            <person name="Markowitz V."/>
            <person name="Szeto E."/>
            <person name="Ivanova N."/>
            <person name="Ovchinnikova G."/>
            <person name="Pagani I."/>
            <person name="Pati A."/>
            <person name="Goodwin L."/>
            <person name="Peters L."/>
            <person name="Pitluck S."/>
            <person name="Woyke T."/>
            <person name="Kerfeld C."/>
        </authorList>
    </citation>
    <scope>NUCLEOTIDE SEQUENCE [LARGE SCALE GENOMIC DNA]</scope>
    <source>
        <strain evidence="3">PCC 8305</strain>
    </source>
</reference>
<dbReference type="eggNOG" id="COG0824">
    <property type="taxonomic scope" value="Bacteria"/>
</dbReference>
<dbReference type="CDD" id="cd00586">
    <property type="entry name" value="4HBT"/>
    <property type="match status" value="1"/>
</dbReference>
<dbReference type="EMBL" id="CP003944">
    <property type="protein sequence ID" value="AFZ50546.1"/>
    <property type="molecule type" value="Genomic_DNA"/>
</dbReference>
<dbReference type="InterPro" id="IPR006684">
    <property type="entry name" value="YbgC/YbaW"/>
</dbReference>
<proteinExistence type="inferred from homology"/>
<dbReference type="OrthoDB" id="9800856at2"/>
<keyword evidence="2 3" id="KW-0378">Hydrolase</keyword>
<dbReference type="Proteomes" id="UP000010482">
    <property type="component" value="Chromosome"/>
</dbReference>
<gene>
    <name evidence="3" type="ORF">Dacsa_1892</name>
</gene>
<dbReference type="HOGENOM" id="CLU_101141_3_1_3"/>
<dbReference type="InterPro" id="IPR008272">
    <property type="entry name" value="HB-CoA_thioesterase_AS"/>
</dbReference>
<dbReference type="Pfam" id="PF13279">
    <property type="entry name" value="4HBT_2"/>
    <property type="match status" value="1"/>
</dbReference>
<dbReference type="PROSITE" id="PS01328">
    <property type="entry name" value="4HBCOA_THIOESTERASE"/>
    <property type="match status" value="1"/>
</dbReference>
<protein>
    <submittedName>
        <fullName evidence="3">Acyl-CoA thioester hydrolase, YbgC/YbaW family</fullName>
    </submittedName>
</protein>
<dbReference type="AlphaFoldDB" id="K9YUE1"/>
<dbReference type="SUPFAM" id="SSF54637">
    <property type="entry name" value="Thioesterase/thiol ester dehydrase-isomerase"/>
    <property type="match status" value="1"/>
</dbReference>